<organism evidence="1 2">
    <name type="scientific">Plakobranchus ocellatus</name>
    <dbReference type="NCBI Taxonomy" id="259542"/>
    <lineage>
        <taxon>Eukaryota</taxon>
        <taxon>Metazoa</taxon>
        <taxon>Spiralia</taxon>
        <taxon>Lophotrochozoa</taxon>
        <taxon>Mollusca</taxon>
        <taxon>Gastropoda</taxon>
        <taxon>Heterobranchia</taxon>
        <taxon>Euthyneura</taxon>
        <taxon>Panpulmonata</taxon>
        <taxon>Sacoglossa</taxon>
        <taxon>Placobranchoidea</taxon>
        <taxon>Plakobranchidae</taxon>
        <taxon>Plakobranchus</taxon>
    </lineage>
</organism>
<gene>
    <name evidence="1" type="ORF">PoB_006453000</name>
</gene>
<accession>A0AAV4D1Y5</accession>
<protein>
    <submittedName>
        <fullName evidence="1">Uncharacterized protein</fullName>
    </submittedName>
</protein>
<dbReference type="AlphaFoldDB" id="A0AAV4D1Y5"/>
<proteinExistence type="predicted"/>
<evidence type="ECO:0000313" key="1">
    <source>
        <dbReference type="EMBL" id="GFO38025.1"/>
    </source>
</evidence>
<keyword evidence="2" id="KW-1185">Reference proteome</keyword>
<dbReference type="Proteomes" id="UP000735302">
    <property type="component" value="Unassembled WGS sequence"/>
</dbReference>
<sequence length="122" mass="13907">MPTNGQSFLWNSVLLGNLKQALVSLCVPGLYKKITSGLQAPRLVRVPVAGLEAKTKKSVQISWRIRYQLSNKCSSAGRTQEMICAGEENKWRRNKKQHAEESCMFVTREKKRRHEAFRMEGA</sequence>
<name>A0AAV4D1Y5_9GAST</name>
<reference evidence="1 2" key="1">
    <citation type="journal article" date="2021" name="Elife">
        <title>Chloroplast acquisition without the gene transfer in kleptoplastic sea slugs, Plakobranchus ocellatus.</title>
        <authorList>
            <person name="Maeda T."/>
            <person name="Takahashi S."/>
            <person name="Yoshida T."/>
            <person name="Shimamura S."/>
            <person name="Takaki Y."/>
            <person name="Nagai Y."/>
            <person name="Toyoda A."/>
            <person name="Suzuki Y."/>
            <person name="Arimoto A."/>
            <person name="Ishii H."/>
            <person name="Satoh N."/>
            <person name="Nishiyama T."/>
            <person name="Hasebe M."/>
            <person name="Maruyama T."/>
            <person name="Minagawa J."/>
            <person name="Obokata J."/>
            <person name="Shigenobu S."/>
        </authorList>
    </citation>
    <scope>NUCLEOTIDE SEQUENCE [LARGE SCALE GENOMIC DNA]</scope>
</reference>
<dbReference type="EMBL" id="BLXT01007308">
    <property type="protein sequence ID" value="GFO38025.1"/>
    <property type="molecule type" value="Genomic_DNA"/>
</dbReference>
<comment type="caution">
    <text evidence="1">The sequence shown here is derived from an EMBL/GenBank/DDBJ whole genome shotgun (WGS) entry which is preliminary data.</text>
</comment>
<evidence type="ECO:0000313" key="2">
    <source>
        <dbReference type="Proteomes" id="UP000735302"/>
    </source>
</evidence>